<organism evidence="3 4">
    <name type="scientific">Dactylosporangium siamense</name>
    <dbReference type="NCBI Taxonomy" id="685454"/>
    <lineage>
        <taxon>Bacteria</taxon>
        <taxon>Bacillati</taxon>
        <taxon>Actinomycetota</taxon>
        <taxon>Actinomycetes</taxon>
        <taxon>Micromonosporales</taxon>
        <taxon>Micromonosporaceae</taxon>
        <taxon>Dactylosporangium</taxon>
    </lineage>
</organism>
<dbReference type="GO" id="GO:0016791">
    <property type="term" value="F:phosphatase activity"/>
    <property type="evidence" value="ECO:0007669"/>
    <property type="project" value="TreeGrafter"/>
</dbReference>
<dbReference type="InterPro" id="IPR011152">
    <property type="entry name" value="Pesterase_MJ0912"/>
</dbReference>
<dbReference type="PIRSF" id="PIRSF000883">
    <property type="entry name" value="Pesterase_MJ0912"/>
    <property type="match status" value="1"/>
</dbReference>
<dbReference type="InterPro" id="IPR050126">
    <property type="entry name" value="Ap4A_hydrolase"/>
</dbReference>
<accession>A0A919PKK1</accession>
<dbReference type="RefSeq" id="WP_203847638.1">
    <property type="nucleotide sequence ID" value="NZ_BAAAVW010000033.1"/>
</dbReference>
<sequence length="254" mass="26413">MTARFGPVERLAVLSDVHANVPALEAVLAEPDVATADLVVFCGDLTWGPEPARTADLVRALGPRAVFVRGNADRAVVELATGARPAATPREAWMLDLHPAAVVEFLAGFHSAVVVDVTGLGAVRCCHGSPRSDTELVTPATPAARLAALSAGVPERILVGGHTHLQFDRRAGDLRSVNPGSVGLPYHDNTPGTAYWALLGPDVALRRTTYDVAKAIAATVAAGDPKADVITGLLTAPPSVAELTADAERLEFSD</sequence>
<comment type="caution">
    <text evidence="3">The sequence shown here is derived from an EMBL/GenBank/DDBJ whole genome shotgun (WGS) entry which is preliminary data.</text>
</comment>
<dbReference type="InterPro" id="IPR029052">
    <property type="entry name" value="Metallo-depent_PP-like"/>
</dbReference>
<dbReference type="SUPFAM" id="SSF56300">
    <property type="entry name" value="Metallo-dependent phosphatases"/>
    <property type="match status" value="1"/>
</dbReference>
<dbReference type="Gene3D" id="3.60.21.10">
    <property type="match status" value="1"/>
</dbReference>
<comment type="similarity">
    <text evidence="1">Belongs to the metallophosphoesterase superfamily. YfcE family.</text>
</comment>
<dbReference type="EMBL" id="BONQ01000056">
    <property type="protein sequence ID" value="GIG45847.1"/>
    <property type="molecule type" value="Genomic_DNA"/>
</dbReference>
<keyword evidence="4" id="KW-1185">Reference proteome</keyword>
<dbReference type="AlphaFoldDB" id="A0A919PKK1"/>
<name>A0A919PKK1_9ACTN</name>
<dbReference type="Pfam" id="PF12850">
    <property type="entry name" value="Metallophos_2"/>
    <property type="match status" value="1"/>
</dbReference>
<evidence type="ECO:0000259" key="2">
    <source>
        <dbReference type="Pfam" id="PF12850"/>
    </source>
</evidence>
<evidence type="ECO:0000313" key="4">
    <source>
        <dbReference type="Proteomes" id="UP000660611"/>
    </source>
</evidence>
<evidence type="ECO:0000313" key="3">
    <source>
        <dbReference type="EMBL" id="GIG45847.1"/>
    </source>
</evidence>
<dbReference type="Proteomes" id="UP000660611">
    <property type="component" value="Unassembled WGS sequence"/>
</dbReference>
<reference evidence="3" key="1">
    <citation type="submission" date="2021-01" db="EMBL/GenBank/DDBJ databases">
        <title>Whole genome shotgun sequence of Dactylosporangium siamense NBRC 106093.</title>
        <authorList>
            <person name="Komaki H."/>
            <person name="Tamura T."/>
        </authorList>
    </citation>
    <scope>NUCLEOTIDE SEQUENCE</scope>
    <source>
        <strain evidence="3">NBRC 106093</strain>
    </source>
</reference>
<dbReference type="PANTHER" id="PTHR42850">
    <property type="entry name" value="METALLOPHOSPHOESTERASE"/>
    <property type="match status" value="1"/>
</dbReference>
<protein>
    <submittedName>
        <fullName evidence="3">Phosphoesterase</fullName>
    </submittedName>
</protein>
<dbReference type="InterPro" id="IPR024654">
    <property type="entry name" value="Calcineurin-like_PHP_lpxH"/>
</dbReference>
<dbReference type="PANTHER" id="PTHR42850:SF2">
    <property type="entry name" value="BLL5683 PROTEIN"/>
    <property type="match status" value="1"/>
</dbReference>
<gene>
    <name evidence="3" type="ORF">Dsi01nite_038880</name>
</gene>
<dbReference type="GO" id="GO:0005737">
    <property type="term" value="C:cytoplasm"/>
    <property type="evidence" value="ECO:0007669"/>
    <property type="project" value="TreeGrafter"/>
</dbReference>
<evidence type="ECO:0000256" key="1">
    <source>
        <dbReference type="ARBA" id="ARBA00008950"/>
    </source>
</evidence>
<proteinExistence type="inferred from homology"/>
<feature type="domain" description="Calcineurin-like phosphoesterase" evidence="2">
    <location>
        <begin position="10"/>
        <end position="193"/>
    </location>
</feature>